<dbReference type="SUPFAM" id="SSF55874">
    <property type="entry name" value="ATPase domain of HSP90 chaperone/DNA topoisomerase II/histidine kinase"/>
    <property type="match status" value="1"/>
</dbReference>
<dbReference type="Pfam" id="PF02518">
    <property type="entry name" value="HATPase_c"/>
    <property type="match status" value="1"/>
</dbReference>
<evidence type="ECO:0000256" key="8">
    <source>
        <dbReference type="ARBA" id="ARBA00023012"/>
    </source>
</evidence>
<evidence type="ECO:0000313" key="12">
    <source>
        <dbReference type="Proteomes" id="UP000013909"/>
    </source>
</evidence>
<dbReference type="EC" id="2.7.13.3" evidence="2"/>
<protein>
    <recommendedName>
        <fullName evidence="2">histidine kinase</fullName>
        <ecNumber evidence="2">2.7.13.3</ecNumber>
    </recommendedName>
</protein>
<dbReference type="PRINTS" id="PR00344">
    <property type="entry name" value="BCTRLSENSOR"/>
</dbReference>
<feature type="transmembrane region" description="Helical" evidence="9">
    <location>
        <begin position="340"/>
        <end position="366"/>
    </location>
</feature>
<dbReference type="EMBL" id="AQHR01000112">
    <property type="protein sequence ID" value="EON75033.1"/>
    <property type="molecule type" value="Genomic_DNA"/>
</dbReference>
<dbReference type="InterPro" id="IPR003661">
    <property type="entry name" value="HisK_dim/P_dom"/>
</dbReference>
<feature type="transmembrane region" description="Helical" evidence="9">
    <location>
        <begin position="378"/>
        <end position="396"/>
    </location>
</feature>
<feature type="domain" description="Histidine kinase" evidence="10">
    <location>
        <begin position="995"/>
        <end position="1209"/>
    </location>
</feature>
<dbReference type="SMART" id="SM00387">
    <property type="entry name" value="HATPase_c"/>
    <property type="match status" value="1"/>
</dbReference>
<dbReference type="CDD" id="cd00082">
    <property type="entry name" value="HisKA"/>
    <property type="match status" value="1"/>
</dbReference>
<feature type="transmembrane region" description="Helical" evidence="9">
    <location>
        <begin position="183"/>
        <end position="207"/>
    </location>
</feature>
<keyword evidence="9" id="KW-0812">Transmembrane</keyword>
<dbReference type="SMART" id="SM00388">
    <property type="entry name" value="HisKA"/>
    <property type="match status" value="1"/>
</dbReference>
<dbReference type="SUPFAM" id="SSF47384">
    <property type="entry name" value="Homodimeric domain of signal transducing histidine kinase"/>
    <property type="match status" value="1"/>
</dbReference>
<dbReference type="AlphaFoldDB" id="R7ZLR9"/>
<evidence type="ECO:0000256" key="3">
    <source>
        <dbReference type="ARBA" id="ARBA00022553"/>
    </source>
</evidence>
<evidence type="ECO:0000256" key="5">
    <source>
        <dbReference type="ARBA" id="ARBA00022741"/>
    </source>
</evidence>
<dbReference type="Pfam" id="PF00512">
    <property type="entry name" value="HisKA"/>
    <property type="match status" value="1"/>
</dbReference>
<name>R7ZLR9_9BACT</name>
<dbReference type="RefSeq" id="WP_010856635.1">
    <property type="nucleotide sequence ID" value="NZ_AQHR01000112.1"/>
</dbReference>
<dbReference type="Gene3D" id="3.30.565.10">
    <property type="entry name" value="Histidine kinase-like ATPase, C-terminal domain"/>
    <property type="match status" value="1"/>
</dbReference>
<dbReference type="STRING" id="1232681.ADIS_4522"/>
<dbReference type="GO" id="GO:0000155">
    <property type="term" value="F:phosphorelay sensor kinase activity"/>
    <property type="evidence" value="ECO:0007669"/>
    <property type="project" value="InterPro"/>
</dbReference>
<comment type="caution">
    <text evidence="11">The sequence shown here is derived from an EMBL/GenBank/DDBJ whole genome shotgun (WGS) entry which is preliminary data.</text>
</comment>
<sequence length="1209" mass="138432">MWKNNSGDREYTRMLEEKLAKVVSDFDEDYIQLLMNNKPDIPVSFLTLNIEANHPYFLFSKDGELVYWSDITMIPAFGEFVTNKKFQLFENKKGVYFGKLRTLNRNGTDYWFLQVFRLIDHVEVVNEYLSTGINRWMFGNDRFALSQERREGYQPLSIGEDYLFSVFFRVGYEPAGRKGNTTLLIFFFSLLGLVAIKGGSFIHALWVKGFHGLAMIYTSLILGSIRLLMLFFRFPQDYFESALFSATQYASSWLNPSLGDLLLNFLSITLILLMLFLHWSNKRVLVGVTKFRDRLSETFFYVSVLLISKAILALFFGVYLDIAQNSQWNLNIHSLTSFDILQGVSLLILFISGMLYFLFTSILLMMARYRGSVSRKRALNILLYISTPVAVGLFFYERQFLVAYLAHFILVGALIGMQLYRNIFRMELDTFLTFFFGCLVGAVVIGVASFYQGNLDSLQSKRKFADYVMLEEDVMGSYLLGEVMENIRDDLFIRNRMADPLLSKDPIEQKIKKIYLTNYLDNFVPVVRVFSRSGESLTQRESSLQLDEYRLLYMNSDFSTSVRNLYYIRGGRFGSPNKFVAFISMYREAAFLGTIMLELTQQRVMANSVFPKLLVDRRYVAVAEDQWMDYAIFDEGVLQFSSGVFNYRSADLGSLLADPRVYGAGVSHNGYHHLAIQGEGQVVVVSSPEYPAKYMYADVAMFFVVFLVFTLLAILLYTLVLGRDWLKFNYATKLQFYLNFAFFFPMVVISMIAVGFLSSSYTEDLHRQYFDKAQLIRDNLSKVINAQSIGFLDREELISEIYTLAGSTNTDLNLYLPDGRLLASTQPRIFEKKILSGYISPRAYEAIVESQNSRVLLNERVGNLGYKTVYLGLRDPDLQRIRGIIAIPFFESEDELNVLIADVVSNILVIFMVMFVVFLTVSYFISKHLTYPFKLLTQKLKATNLEGNEYMRWPSQDEIGLLVDEYNNMLSKLEASKKVLASNEKESAWREMAKQVAHEIKNPLTPMKLTLQHLLRLQAEGRIDDPDKLKRPLGTLIHQVDVLSDIATSFSTFAKMPLPENEVIDFRLVVSEAIELFSNREDISFSFSDEVPVDRPLFIMGDPKLFGRVISNLIINGIQAVEKPITPEIKVVLSYRDERVLLEIRDNGKGIPDDLRDKIFIPNFSTKSEGSGLGLAIAKRGVETAGGNIWFETSVDKGSSFFLSFPVLA</sequence>
<feature type="transmembrane region" description="Helical" evidence="9">
    <location>
        <begin position="432"/>
        <end position="451"/>
    </location>
</feature>
<evidence type="ECO:0000313" key="11">
    <source>
        <dbReference type="EMBL" id="EON75033.1"/>
    </source>
</evidence>
<evidence type="ECO:0000256" key="9">
    <source>
        <dbReference type="SAM" id="Phobius"/>
    </source>
</evidence>
<dbReference type="PANTHER" id="PTHR43065">
    <property type="entry name" value="SENSOR HISTIDINE KINASE"/>
    <property type="match status" value="1"/>
</dbReference>
<keyword evidence="6" id="KW-0418">Kinase</keyword>
<keyword evidence="8" id="KW-0902">Two-component regulatory system</keyword>
<organism evidence="11 12">
    <name type="scientific">Lunatimonas lonarensis</name>
    <dbReference type="NCBI Taxonomy" id="1232681"/>
    <lineage>
        <taxon>Bacteria</taxon>
        <taxon>Pseudomonadati</taxon>
        <taxon>Bacteroidota</taxon>
        <taxon>Cytophagia</taxon>
        <taxon>Cytophagales</taxon>
        <taxon>Cyclobacteriaceae</taxon>
    </lineage>
</organism>
<feature type="transmembrane region" description="Helical" evidence="9">
    <location>
        <begin position="734"/>
        <end position="757"/>
    </location>
</feature>
<evidence type="ECO:0000256" key="4">
    <source>
        <dbReference type="ARBA" id="ARBA00022679"/>
    </source>
</evidence>
<keyword evidence="12" id="KW-1185">Reference proteome</keyword>
<dbReference type="InterPro" id="IPR036890">
    <property type="entry name" value="HATPase_C_sf"/>
</dbReference>
<gene>
    <name evidence="11" type="ORF">ADIS_4522</name>
</gene>
<feature type="transmembrane region" description="Helical" evidence="9">
    <location>
        <begin position="299"/>
        <end position="320"/>
    </location>
</feature>
<evidence type="ECO:0000256" key="6">
    <source>
        <dbReference type="ARBA" id="ARBA00022777"/>
    </source>
</evidence>
<evidence type="ECO:0000256" key="2">
    <source>
        <dbReference type="ARBA" id="ARBA00012438"/>
    </source>
</evidence>
<evidence type="ECO:0000256" key="7">
    <source>
        <dbReference type="ARBA" id="ARBA00022840"/>
    </source>
</evidence>
<feature type="transmembrane region" description="Helical" evidence="9">
    <location>
        <begin position="261"/>
        <end position="279"/>
    </location>
</feature>
<proteinExistence type="predicted"/>
<dbReference type="PROSITE" id="PS50109">
    <property type="entry name" value="HIS_KIN"/>
    <property type="match status" value="1"/>
</dbReference>
<comment type="catalytic activity">
    <reaction evidence="1">
        <text>ATP + protein L-histidine = ADP + protein N-phospho-L-histidine.</text>
        <dbReference type="EC" id="2.7.13.3"/>
    </reaction>
</comment>
<feature type="transmembrane region" description="Helical" evidence="9">
    <location>
        <begin position="214"/>
        <end position="234"/>
    </location>
</feature>
<feature type="transmembrane region" description="Helical" evidence="9">
    <location>
        <begin position="402"/>
        <end position="420"/>
    </location>
</feature>
<dbReference type="CDD" id="cd00075">
    <property type="entry name" value="HATPase"/>
    <property type="match status" value="1"/>
</dbReference>
<dbReference type="GO" id="GO:0005524">
    <property type="term" value="F:ATP binding"/>
    <property type="evidence" value="ECO:0007669"/>
    <property type="project" value="UniProtKB-KW"/>
</dbReference>
<keyword evidence="3" id="KW-0597">Phosphoprotein</keyword>
<dbReference type="PANTHER" id="PTHR43065:SF46">
    <property type="entry name" value="C4-DICARBOXYLATE TRANSPORT SENSOR PROTEIN DCTB"/>
    <property type="match status" value="1"/>
</dbReference>
<reference evidence="11 12" key="1">
    <citation type="submission" date="2013-02" db="EMBL/GenBank/DDBJ databases">
        <title>A novel strain isolated from Lonar lake, Maharashtra, India.</title>
        <authorList>
            <person name="Singh A."/>
        </authorList>
    </citation>
    <scope>NUCLEOTIDE SEQUENCE [LARGE SCALE GENOMIC DNA]</scope>
    <source>
        <strain evidence="11 12">AK24</strain>
    </source>
</reference>
<dbReference type="InterPro" id="IPR004358">
    <property type="entry name" value="Sig_transdc_His_kin-like_C"/>
</dbReference>
<keyword evidence="5" id="KW-0547">Nucleotide-binding</keyword>
<feature type="transmembrane region" description="Helical" evidence="9">
    <location>
        <begin position="699"/>
        <end position="722"/>
    </location>
</feature>
<dbReference type="InterPro" id="IPR005467">
    <property type="entry name" value="His_kinase_dom"/>
</dbReference>
<evidence type="ECO:0000259" key="10">
    <source>
        <dbReference type="PROSITE" id="PS50109"/>
    </source>
</evidence>
<dbReference type="Gene3D" id="1.10.287.130">
    <property type="match status" value="1"/>
</dbReference>
<dbReference type="Proteomes" id="UP000013909">
    <property type="component" value="Unassembled WGS sequence"/>
</dbReference>
<feature type="transmembrane region" description="Helical" evidence="9">
    <location>
        <begin position="903"/>
        <end position="925"/>
    </location>
</feature>
<keyword evidence="7" id="KW-0067">ATP-binding</keyword>
<evidence type="ECO:0000256" key="1">
    <source>
        <dbReference type="ARBA" id="ARBA00000085"/>
    </source>
</evidence>
<dbReference type="Gene3D" id="6.10.340.10">
    <property type="match status" value="1"/>
</dbReference>
<keyword evidence="9" id="KW-1133">Transmembrane helix</keyword>
<dbReference type="InterPro" id="IPR003594">
    <property type="entry name" value="HATPase_dom"/>
</dbReference>
<dbReference type="InterPro" id="IPR036097">
    <property type="entry name" value="HisK_dim/P_sf"/>
</dbReference>
<accession>R7ZLR9</accession>
<keyword evidence="4" id="KW-0808">Transferase</keyword>
<keyword evidence="9" id="KW-0472">Membrane</keyword>
<dbReference type="PATRIC" id="fig|1288963.3.peg.4511"/>